<evidence type="ECO:0000313" key="1">
    <source>
        <dbReference type="EMBL" id="KAH6937784.1"/>
    </source>
</evidence>
<dbReference type="EMBL" id="CM023482">
    <property type="protein sequence ID" value="KAH6937784.1"/>
    <property type="molecule type" value="Genomic_DNA"/>
</dbReference>
<comment type="caution">
    <text evidence="1">The sequence shown here is derived from an EMBL/GenBank/DDBJ whole genome shotgun (WGS) entry which is preliminary data.</text>
</comment>
<evidence type="ECO:0000313" key="2">
    <source>
        <dbReference type="Proteomes" id="UP000821845"/>
    </source>
</evidence>
<protein>
    <submittedName>
        <fullName evidence="1">Uncharacterized protein</fullName>
    </submittedName>
</protein>
<organism evidence="1 2">
    <name type="scientific">Hyalomma asiaticum</name>
    <name type="common">Tick</name>
    <dbReference type="NCBI Taxonomy" id="266040"/>
    <lineage>
        <taxon>Eukaryota</taxon>
        <taxon>Metazoa</taxon>
        <taxon>Ecdysozoa</taxon>
        <taxon>Arthropoda</taxon>
        <taxon>Chelicerata</taxon>
        <taxon>Arachnida</taxon>
        <taxon>Acari</taxon>
        <taxon>Parasitiformes</taxon>
        <taxon>Ixodida</taxon>
        <taxon>Ixodoidea</taxon>
        <taxon>Ixodidae</taxon>
        <taxon>Hyalomminae</taxon>
        <taxon>Hyalomma</taxon>
    </lineage>
</organism>
<gene>
    <name evidence="1" type="ORF">HPB50_004055</name>
</gene>
<keyword evidence="2" id="KW-1185">Reference proteome</keyword>
<dbReference type="Proteomes" id="UP000821845">
    <property type="component" value="Chromosome 2"/>
</dbReference>
<proteinExistence type="predicted"/>
<sequence>MPGARLADLNSVITCMLCNGYLVDATTLVECLHSYEAASVHSVGGATLCFGCMYEAFFPQEMKKRRDYYEKHPEHVSSVSCPEDRGIVDDASRLIFSPDDKISLSLEYSPGKKEKAENPAEKSEGTSTESNEKEEEPPRRFLSCPAAFTIGYLQKFIRMKYSLPQQLQIDVLYMDEVLSEDFALMDVAYIFAWKRDSPMRFSFRIWSLPSKPSAVKEPPINTRDEAKHTDPNGADSSQEKETLKLPVENKPALLKPAEESRASMPPPPAPEQANKPAAKSPPVPAAAPPSSVPQPEEPKESTATVLPAAQPSIATVVPAAEHHALETPEMKTTAEEQSTAPGSPKAIALVQSTSPQRQKASEPPAEAQSPPPLPKITISTLDKNSHKILIHTKEVPEIQAPSPHQNGQDGSSPPYGKKSKRKEQHDIDRHHQSKRKSPEKVEKRSQWCRSPPEDGIPSKKLKLDGCDDAVEVARKSINPTLQRPEGGVSLPEQARHNVPKAVPICVKSTPPPAHPRTPPCTSMPPSLSRNEEDTRPLDLSVSHRGAIGAISQDPPRRPRGRPSLPLPSVMPLPLVTKRPSPPQTTTTTTTYSPPTSVPPFHKLPPAQTSSSSHHHHHHHHRGNSKSFRKNANLACFPSDLNAGATKIVIKHLPPHNSNNNNIHRA</sequence>
<accession>A0ACB7SV39</accession>
<reference evidence="1" key="1">
    <citation type="submission" date="2020-05" db="EMBL/GenBank/DDBJ databases">
        <title>Large-scale comparative analyses of tick genomes elucidate their genetic diversity and vector capacities.</title>
        <authorList>
            <person name="Jia N."/>
            <person name="Wang J."/>
            <person name="Shi W."/>
            <person name="Du L."/>
            <person name="Sun Y."/>
            <person name="Zhan W."/>
            <person name="Jiang J."/>
            <person name="Wang Q."/>
            <person name="Zhang B."/>
            <person name="Ji P."/>
            <person name="Sakyi L.B."/>
            <person name="Cui X."/>
            <person name="Yuan T."/>
            <person name="Jiang B."/>
            <person name="Yang W."/>
            <person name="Lam T.T.-Y."/>
            <person name="Chang Q."/>
            <person name="Ding S."/>
            <person name="Wang X."/>
            <person name="Zhu J."/>
            <person name="Ruan X."/>
            <person name="Zhao L."/>
            <person name="Wei J."/>
            <person name="Que T."/>
            <person name="Du C."/>
            <person name="Cheng J."/>
            <person name="Dai P."/>
            <person name="Han X."/>
            <person name="Huang E."/>
            <person name="Gao Y."/>
            <person name="Liu J."/>
            <person name="Shao H."/>
            <person name="Ye R."/>
            <person name="Li L."/>
            <person name="Wei W."/>
            <person name="Wang X."/>
            <person name="Wang C."/>
            <person name="Yang T."/>
            <person name="Huo Q."/>
            <person name="Li W."/>
            <person name="Guo W."/>
            <person name="Chen H."/>
            <person name="Zhou L."/>
            <person name="Ni X."/>
            <person name="Tian J."/>
            <person name="Zhou Y."/>
            <person name="Sheng Y."/>
            <person name="Liu T."/>
            <person name="Pan Y."/>
            <person name="Xia L."/>
            <person name="Li J."/>
            <person name="Zhao F."/>
            <person name="Cao W."/>
        </authorList>
    </citation>
    <scope>NUCLEOTIDE SEQUENCE</scope>
    <source>
        <strain evidence="1">Hyas-2018</strain>
    </source>
</reference>
<name>A0ACB7SV39_HYAAI</name>